<dbReference type="GO" id="GO:0007165">
    <property type="term" value="P:signal transduction"/>
    <property type="evidence" value="ECO:0007669"/>
    <property type="project" value="TreeGrafter"/>
</dbReference>
<dbReference type="InterPro" id="IPR000760">
    <property type="entry name" value="Inositol_monophosphatase-like"/>
</dbReference>
<feature type="binding site" evidence="1">
    <location>
        <position position="71"/>
    </location>
    <ligand>
        <name>Mg(2+)</name>
        <dbReference type="ChEBI" id="CHEBI:18420"/>
        <label>1</label>
        <note>catalytic</note>
    </ligand>
</feature>
<dbReference type="Gene3D" id="3.40.190.80">
    <property type="match status" value="1"/>
</dbReference>
<dbReference type="Gene3D" id="3.30.540.10">
    <property type="entry name" value="Fructose-1,6-Bisphosphatase, subunit A, domain 1"/>
    <property type="match status" value="1"/>
</dbReference>
<reference evidence="2" key="1">
    <citation type="journal article" date="2020" name="mSystems">
        <title>Genome- and Community-Level Interaction Insights into Carbon Utilization and Element Cycling Functions of Hydrothermarchaeota in Hydrothermal Sediment.</title>
        <authorList>
            <person name="Zhou Z."/>
            <person name="Liu Y."/>
            <person name="Xu W."/>
            <person name="Pan J."/>
            <person name="Luo Z.H."/>
            <person name="Li M."/>
        </authorList>
    </citation>
    <scope>NUCLEOTIDE SEQUENCE [LARGE SCALE GENOMIC DNA]</scope>
    <source>
        <strain evidence="2">SpSt-123</strain>
    </source>
</reference>
<dbReference type="GO" id="GO:0008934">
    <property type="term" value="F:inositol monophosphate 1-phosphatase activity"/>
    <property type="evidence" value="ECO:0007669"/>
    <property type="project" value="TreeGrafter"/>
</dbReference>
<feature type="binding site" evidence="1">
    <location>
        <position position="88"/>
    </location>
    <ligand>
        <name>Mg(2+)</name>
        <dbReference type="ChEBI" id="CHEBI:18420"/>
        <label>1</label>
        <note>catalytic</note>
    </ligand>
</feature>
<feature type="binding site" evidence="1">
    <location>
        <position position="91"/>
    </location>
    <ligand>
        <name>Mg(2+)</name>
        <dbReference type="ChEBI" id="CHEBI:18420"/>
        <label>1</label>
        <note>catalytic</note>
    </ligand>
</feature>
<evidence type="ECO:0000313" key="2">
    <source>
        <dbReference type="EMBL" id="HDS10345.1"/>
    </source>
</evidence>
<dbReference type="GO" id="GO:0046872">
    <property type="term" value="F:metal ion binding"/>
    <property type="evidence" value="ECO:0007669"/>
    <property type="project" value="UniProtKB-KW"/>
</dbReference>
<dbReference type="PANTHER" id="PTHR20854">
    <property type="entry name" value="INOSITOL MONOPHOSPHATASE"/>
    <property type="match status" value="1"/>
</dbReference>
<keyword evidence="1" id="KW-0460">Magnesium</keyword>
<protein>
    <recommendedName>
        <fullName evidence="3">Inositol monophosphatase</fullName>
    </recommendedName>
</protein>
<organism evidence="2">
    <name type="scientific">Fervidicoccus fontis</name>
    <dbReference type="NCBI Taxonomy" id="683846"/>
    <lineage>
        <taxon>Archaea</taxon>
        <taxon>Thermoproteota</taxon>
        <taxon>Thermoprotei</taxon>
        <taxon>Fervidicoccales</taxon>
        <taxon>Fervidicoccaceae</taxon>
        <taxon>Fervidicoccus</taxon>
    </lineage>
</organism>
<feature type="binding site" evidence="1">
    <location>
        <position position="226"/>
    </location>
    <ligand>
        <name>Mg(2+)</name>
        <dbReference type="ChEBI" id="CHEBI:18420"/>
        <label>1</label>
        <note>catalytic</note>
    </ligand>
</feature>
<dbReference type="SUPFAM" id="SSF56655">
    <property type="entry name" value="Carbohydrate phosphatase"/>
    <property type="match status" value="1"/>
</dbReference>
<comment type="caution">
    <text evidence="2">The sequence shown here is derived from an EMBL/GenBank/DDBJ whole genome shotgun (WGS) entry which is preliminary data.</text>
</comment>
<dbReference type="PANTHER" id="PTHR20854:SF4">
    <property type="entry name" value="INOSITOL-1-MONOPHOSPHATASE-RELATED"/>
    <property type="match status" value="1"/>
</dbReference>
<dbReference type="EMBL" id="DSDY01000057">
    <property type="protein sequence ID" value="HDS10345.1"/>
    <property type="molecule type" value="Genomic_DNA"/>
</dbReference>
<keyword evidence="1" id="KW-0479">Metal-binding</keyword>
<comment type="cofactor">
    <cofactor evidence="1">
        <name>Mg(2+)</name>
        <dbReference type="ChEBI" id="CHEBI:18420"/>
    </cofactor>
</comment>
<proteinExistence type="predicted"/>
<dbReference type="AlphaFoldDB" id="A0A7C1I3N0"/>
<evidence type="ECO:0008006" key="3">
    <source>
        <dbReference type="Google" id="ProtNLM"/>
    </source>
</evidence>
<feature type="binding site" evidence="1">
    <location>
        <position position="90"/>
    </location>
    <ligand>
        <name>Mg(2+)</name>
        <dbReference type="ChEBI" id="CHEBI:18420"/>
        <label>2</label>
    </ligand>
</feature>
<gene>
    <name evidence="2" type="ORF">ENO04_01800</name>
</gene>
<dbReference type="PRINTS" id="PR00377">
    <property type="entry name" value="IMPHPHTASES"/>
</dbReference>
<evidence type="ECO:0000256" key="1">
    <source>
        <dbReference type="PIRSR" id="PIRSR600760-2"/>
    </source>
</evidence>
<accession>A0A7C1I3N0</accession>
<dbReference type="GO" id="GO:0006020">
    <property type="term" value="P:inositol metabolic process"/>
    <property type="evidence" value="ECO:0007669"/>
    <property type="project" value="TreeGrafter"/>
</dbReference>
<name>A0A7C1I3N0_9CREN</name>
<dbReference type="Pfam" id="PF00459">
    <property type="entry name" value="Inositol_P"/>
    <property type="match status" value="1"/>
</dbReference>
<sequence length="283" mass="30769">MGAEIGSGKLRELAVLIGMKTAAKLKSEYTLIGNELSEVEKNETIKADLLAENYIVNQLKELGFKGKIVTEETGVIEVGNSDIIAIIDPLDGSINYSLGIPWFSISIAFAQRSRGQATLKDLVAGAVVPVLDPIPISFSVDRGVYIGETKIESPPARSFTDFMFIAFYGDDPEAMSIYSKIPAALAKKYGKIKARSLGSVALDLVYLSLRKIDLFIDARAKLRNIDLAAALGILRELNGTFKNIDGMDIDFSLEDIQPVRSLVASWSNTYLEDALDAVGDNIE</sequence>